<evidence type="ECO:0000313" key="1">
    <source>
        <dbReference type="EMBL" id="GIG84988.1"/>
    </source>
</evidence>
<dbReference type="Proteomes" id="UP000630097">
    <property type="component" value="Unassembled WGS sequence"/>
</dbReference>
<sequence length="238" mass="25544">MIIPGYLDGYEPPLRPSPLVGGAEVMSSPLFWPAFLYTVGGSSTAPAAFDADPGDLDAFVERLLHPDRWPVFSLPLARRNHLHIVMRNFADDAGVDYVLEPNTGDQSIELAALEGHFRGPALAWPELMAAAQHPDSDHTPAERLLLLLPAYGDSDTPATAVDVVAAALSSVGARSNEGQVSAELLDSRRYWTPCPWAATDGVLACLGPHSYRRVGGRLSSVELRVIADAFAHPGSARR</sequence>
<gene>
    <name evidence="1" type="ORF">Pka01_81150</name>
</gene>
<evidence type="ECO:0000313" key="2">
    <source>
        <dbReference type="Proteomes" id="UP000630097"/>
    </source>
</evidence>
<name>A0A8J3VCR0_9ACTN</name>
<proteinExistence type="predicted"/>
<protein>
    <submittedName>
        <fullName evidence="1">Uncharacterized protein</fullName>
    </submittedName>
</protein>
<reference evidence="1 2" key="1">
    <citation type="submission" date="2021-01" db="EMBL/GenBank/DDBJ databases">
        <title>Whole genome shotgun sequence of Planotetraspora kaengkrachanensis NBRC 104272.</title>
        <authorList>
            <person name="Komaki H."/>
            <person name="Tamura T."/>
        </authorList>
    </citation>
    <scope>NUCLEOTIDE SEQUENCE [LARGE SCALE GENOMIC DNA]</scope>
    <source>
        <strain evidence="1 2">NBRC 104272</strain>
    </source>
</reference>
<organism evidence="1 2">
    <name type="scientific">Planotetraspora kaengkrachanensis</name>
    <dbReference type="NCBI Taxonomy" id="575193"/>
    <lineage>
        <taxon>Bacteria</taxon>
        <taxon>Bacillati</taxon>
        <taxon>Actinomycetota</taxon>
        <taxon>Actinomycetes</taxon>
        <taxon>Streptosporangiales</taxon>
        <taxon>Streptosporangiaceae</taxon>
        <taxon>Planotetraspora</taxon>
    </lineage>
</organism>
<comment type="caution">
    <text evidence="1">The sequence shown here is derived from an EMBL/GenBank/DDBJ whole genome shotgun (WGS) entry which is preliminary data.</text>
</comment>
<dbReference type="AlphaFoldDB" id="A0A8J3VCR0"/>
<dbReference type="RefSeq" id="WP_203888244.1">
    <property type="nucleotide sequence ID" value="NZ_BAABHH010000045.1"/>
</dbReference>
<dbReference type="EMBL" id="BONV01000066">
    <property type="protein sequence ID" value="GIG84988.1"/>
    <property type="molecule type" value="Genomic_DNA"/>
</dbReference>
<accession>A0A8J3VCR0</accession>
<keyword evidence="2" id="KW-1185">Reference proteome</keyword>